<dbReference type="InterPro" id="IPR018110">
    <property type="entry name" value="Mandel_Rmase/mucon_lact_enz_CS"/>
</dbReference>
<comment type="cofactor">
    <cofactor evidence="2">
        <name>Mg(2+)</name>
        <dbReference type="ChEBI" id="CHEBI:18420"/>
    </cofactor>
</comment>
<evidence type="ECO:0000256" key="1">
    <source>
        <dbReference type="ARBA" id="ARBA00001737"/>
    </source>
</evidence>
<dbReference type="Pfam" id="PF02746">
    <property type="entry name" value="MR_MLE_N"/>
    <property type="match status" value="1"/>
</dbReference>
<comment type="caution">
    <text evidence="8">The sequence shown here is derived from an EMBL/GenBank/DDBJ whole genome shotgun (WGS) entry which is preliminary data.</text>
</comment>
<dbReference type="RefSeq" id="WP_236022987.1">
    <property type="nucleotide sequence ID" value="NZ_BNJJ01000012.1"/>
</dbReference>
<name>A0ABQ3VKR3_9CHLR</name>
<dbReference type="SFLD" id="SFLDF00111">
    <property type="entry name" value="L-fuconate_dehydratase"/>
    <property type="match status" value="1"/>
</dbReference>
<organism evidence="8 9">
    <name type="scientific">Dictyobacter formicarum</name>
    <dbReference type="NCBI Taxonomy" id="2778368"/>
    <lineage>
        <taxon>Bacteria</taxon>
        <taxon>Bacillati</taxon>
        <taxon>Chloroflexota</taxon>
        <taxon>Ktedonobacteria</taxon>
        <taxon>Ktedonobacterales</taxon>
        <taxon>Dictyobacteraceae</taxon>
        <taxon>Dictyobacter</taxon>
    </lineage>
</organism>
<dbReference type="Pfam" id="PF13378">
    <property type="entry name" value="MR_MLE_C"/>
    <property type="match status" value="1"/>
</dbReference>
<evidence type="ECO:0000313" key="8">
    <source>
        <dbReference type="EMBL" id="GHO86256.1"/>
    </source>
</evidence>
<dbReference type="EC" id="4.2.1.68" evidence="3"/>
<dbReference type="InterPro" id="IPR013342">
    <property type="entry name" value="Mandelate_racemase_C"/>
</dbReference>
<dbReference type="Gene3D" id="3.30.390.10">
    <property type="entry name" value="Enolase-like, N-terminal domain"/>
    <property type="match status" value="1"/>
</dbReference>
<dbReference type="PANTHER" id="PTHR13794">
    <property type="entry name" value="ENOLASE SUPERFAMILY, MANDELATE RACEMASE"/>
    <property type="match status" value="1"/>
</dbReference>
<dbReference type="SUPFAM" id="SSF54826">
    <property type="entry name" value="Enolase N-terminal domain-like"/>
    <property type="match status" value="1"/>
</dbReference>
<dbReference type="InterPro" id="IPR013341">
    <property type="entry name" value="Mandelate_racemase_N_dom"/>
</dbReference>
<gene>
    <name evidence="8" type="ORF">KSZ_42620</name>
</gene>
<dbReference type="SMART" id="SM00922">
    <property type="entry name" value="MR_MLE"/>
    <property type="match status" value="1"/>
</dbReference>
<reference evidence="8 9" key="1">
    <citation type="journal article" date="2021" name="Int. J. Syst. Evol. Microbiol.">
        <title>Reticulibacter mediterranei gen. nov., sp. nov., within the new family Reticulibacteraceae fam. nov., and Ktedonospora formicarum gen. nov., sp. nov., Ktedonobacter robiniae sp. nov., Dictyobacter formicarum sp. nov. and Dictyobacter arantiisoli sp. nov., belonging to the class Ktedonobacteria.</title>
        <authorList>
            <person name="Yabe S."/>
            <person name="Zheng Y."/>
            <person name="Wang C.M."/>
            <person name="Sakai Y."/>
            <person name="Abe K."/>
            <person name="Yokota A."/>
            <person name="Donadio S."/>
            <person name="Cavaletti L."/>
            <person name="Monciardini P."/>
        </authorList>
    </citation>
    <scope>NUCLEOTIDE SEQUENCE [LARGE SCALE GENOMIC DNA]</scope>
    <source>
        <strain evidence="8 9">SOSP1-9</strain>
    </source>
</reference>
<dbReference type="Proteomes" id="UP000635565">
    <property type="component" value="Unassembled WGS sequence"/>
</dbReference>
<evidence type="ECO:0000256" key="3">
    <source>
        <dbReference type="ARBA" id="ARBA00013142"/>
    </source>
</evidence>
<evidence type="ECO:0000313" key="9">
    <source>
        <dbReference type="Proteomes" id="UP000635565"/>
    </source>
</evidence>
<keyword evidence="6" id="KW-0456">Lyase</keyword>
<dbReference type="InterPro" id="IPR036849">
    <property type="entry name" value="Enolase-like_C_sf"/>
</dbReference>
<accession>A0ABQ3VKR3</accession>
<dbReference type="SFLD" id="SFLDG00179">
    <property type="entry name" value="mandelate_racemase"/>
    <property type="match status" value="1"/>
</dbReference>
<sequence length="439" mass="48700">MPTTPITITHFKTHDIRFPTSLALDGSDAMNKNPDYSAAYVILYTDHPDLEGHGLTFTIGRGNEVCVAAIQALAPMLVGLTLEALTADMAACWRMLTGDSQLRWIGPEKGAIHLATAAVVNAVWDLYAKAEGKPLWKLLVDMTPEQLVACIDFRYITDALTPDEALSLLQHQATTKAEREQEMLQIGYPAYTTSAGWLGYSDEKIEALCHEAIAQGWTHFKLKVGANQQDDVRRAQIMRNAIGPERKLMMDANQYWDVPEAIAYMRLLAPFNPWWIEEPTSPDDILGHAAIARAITPIKVATGEHVQNRIIFKQLLQAKAIDFCQIDACRLGGVNEVLAVLLLAAKFGIPVCPHAGGVGLCEYVQHLSLLDYICISGSLENRILEYVDHLHEHFENPVIIHNGRYMPPTAAGYSITMYPSSLHSYSHPDGPTWLALKHR</sequence>
<dbReference type="InterPro" id="IPR029017">
    <property type="entry name" value="Enolase-like_N"/>
</dbReference>
<dbReference type="InterPro" id="IPR029065">
    <property type="entry name" value="Enolase_C-like"/>
</dbReference>
<comment type="catalytic activity">
    <reaction evidence="1">
        <text>L-fuconate = 2-dehydro-3-deoxy-L-fuconate + H2O</text>
        <dbReference type="Rhea" id="RHEA:22772"/>
        <dbReference type="ChEBI" id="CHEBI:15377"/>
        <dbReference type="ChEBI" id="CHEBI:21291"/>
        <dbReference type="ChEBI" id="CHEBI:37448"/>
        <dbReference type="EC" id="4.2.1.68"/>
    </reaction>
</comment>
<evidence type="ECO:0000256" key="5">
    <source>
        <dbReference type="ARBA" id="ARBA00022842"/>
    </source>
</evidence>
<keyword evidence="5" id="KW-0460">Magnesium</keyword>
<evidence type="ECO:0000259" key="7">
    <source>
        <dbReference type="SMART" id="SM00922"/>
    </source>
</evidence>
<evidence type="ECO:0000256" key="6">
    <source>
        <dbReference type="ARBA" id="ARBA00023239"/>
    </source>
</evidence>
<keyword evidence="4" id="KW-0479">Metal-binding</keyword>
<dbReference type="Gene3D" id="3.20.20.120">
    <property type="entry name" value="Enolase-like C-terminal domain"/>
    <property type="match status" value="1"/>
</dbReference>
<dbReference type="EMBL" id="BNJJ01000012">
    <property type="protein sequence ID" value="GHO86256.1"/>
    <property type="molecule type" value="Genomic_DNA"/>
</dbReference>
<proteinExistence type="predicted"/>
<protein>
    <recommendedName>
        <fullName evidence="3">L-fuconate dehydratase</fullName>
        <ecNumber evidence="3">4.2.1.68</ecNumber>
    </recommendedName>
</protein>
<dbReference type="InterPro" id="IPR046945">
    <property type="entry name" value="RHMD-like"/>
</dbReference>
<dbReference type="PROSITE" id="PS00909">
    <property type="entry name" value="MR_MLE_2"/>
    <property type="match status" value="1"/>
</dbReference>
<dbReference type="SUPFAM" id="SSF51604">
    <property type="entry name" value="Enolase C-terminal domain-like"/>
    <property type="match status" value="1"/>
</dbReference>
<feature type="domain" description="Mandelate racemase/muconate lactonizing enzyme C-terminal" evidence="7">
    <location>
        <begin position="202"/>
        <end position="298"/>
    </location>
</feature>
<evidence type="ECO:0000256" key="2">
    <source>
        <dbReference type="ARBA" id="ARBA00001946"/>
    </source>
</evidence>
<dbReference type="SFLD" id="SFLDS00001">
    <property type="entry name" value="Enolase"/>
    <property type="match status" value="1"/>
</dbReference>
<dbReference type="CDD" id="cd03324">
    <property type="entry name" value="rTSbeta_L-fuconate_dehydratase"/>
    <property type="match status" value="1"/>
</dbReference>
<evidence type="ECO:0000256" key="4">
    <source>
        <dbReference type="ARBA" id="ARBA00022723"/>
    </source>
</evidence>
<dbReference type="PANTHER" id="PTHR13794:SF58">
    <property type="entry name" value="MITOCHONDRIAL ENOLASE SUPERFAMILY MEMBER 1"/>
    <property type="match status" value="1"/>
</dbReference>
<dbReference type="InterPro" id="IPR034610">
    <property type="entry name" value="L-fuconate_dehydratase"/>
</dbReference>
<keyword evidence="9" id="KW-1185">Reference proteome</keyword>